<keyword evidence="8" id="KW-1185">Reference proteome</keyword>
<keyword evidence="3 6" id="KW-1133">Transmembrane helix</keyword>
<evidence type="ECO:0000256" key="5">
    <source>
        <dbReference type="SAM" id="MobiDB-lite"/>
    </source>
</evidence>
<comment type="caution">
    <text evidence="7">The sequence shown here is derived from an EMBL/GenBank/DDBJ whole genome shotgun (WGS) entry which is preliminary data.</text>
</comment>
<gene>
    <name evidence="7" type="ORF">ESY86_03570</name>
</gene>
<accession>A0A5C6ZKD4</accession>
<evidence type="ECO:0000256" key="2">
    <source>
        <dbReference type="ARBA" id="ARBA00022692"/>
    </source>
</evidence>
<dbReference type="OrthoDB" id="1454744at2"/>
<feature type="transmembrane region" description="Helical" evidence="6">
    <location>
        <begin position="53"/>
        <end position="70"/>
    </location>
</feature>
<evidence type="ECO:0000256" key="1">
    <source>
        <dbReference type="ARBA" id="ARBA00004141"/>
    </source>
</evidence>
<comment type="subcellular location">
    <subcellularLocation>
        <location evidence="1">Membrane</location>
        <topology evidence="1">Multi-pass membrane protein</topology>
    </subcellularLocation>
</comment>
<feature type="compositionally biased region" description="Acidic residues" evidence="5">
    <location>
        <begin position="95"/>
        <end position="111"/>
    </location>
</feature>
<keyword evidence="2 6" id="KW-0812">Transmembrane</keyword>
<evidence type="ECO:0000256" key="6">
    <source>
        <dbReference type="SAM" id="Phobius"/>
    </source>
</evidence>
<feature type="transmembrane region" description="Helical" evidence="6">
    <location>
        <begin position="30"/>
        <end position="46"/>
    </location>
</feature>
<keyword evidence="4 6" id="KW-0472">Membrane</keyword>
<dbReference type="RefSeq" id="WP_147085202.1">
    <property type="nucleotide sequence ID" value="NZ_VORM01000002.1"/>
</dbReference>
<dbReference type="Proteomes" id="UP000321578">
    <property type="component" value="Unassembled WGS sequence"/>
</dbReference>
<reference evidence="7 8" key="1">
    <citation type="submission" date="2019-08" db="EMBL/GenBank/DDBJ databases">
        <title>Genomes of Subsaximicrobium wynnwilliamsii strains.</title>
        <authorList>
            <person name="Bowman J.P."/>
        </authorList>
    </citation>
    <scope>NUCLEOTIDE SEQUENCE [LARGE SCALE GENOMIC DNA]</scope>
    <source>
        <strain evidence="7 8">2-80-2</strain>
    </source>
</reference>
<name>A0A5C6ZKD4_9FLAO</name>
<dbReference type="AlphaFoldDB" id="A0A5C6ZKD4"/>
<feature type="region of interest" description="Disordered" evidence="5">
    <location>
        <begin position="88"/>
        <end position="111"/>
    </location>
</feature>
<evidence type="ECO:0000256" key="3">
    <source>
        <dbReference type="ARBA" id="ARBA00022989"/>
    </source>
</evidence>
<proteinExistence type="predicted"/>
<dbReference type="EMBL" id="VORO01000003">
    <property type="protein sequence ID" value="TXD90456.1"/>
    <property type="molecule type" value="Genomic_DNA"/>
</dbReference>
<evidence type="ECO:0000256" key="4">
    <source>
        <dbReference type="ARBA" id="ARBA00023136"/>
    </source>
</evidence>
<sequence>MRHALLILGFIAAVLAVVLAVTPLSQMSFIPAVVALIAGIFAFYMDKDRSKKAVQLIFILTILSISLATYKGVFSSAEVGNTEELKQKEQQLENESIDELEDLDTEGLEIE</sequence>
<protein>
    <submittedName>
        <fullName evidence="7">FUSC family protein</fullName>
    </submittedName>
</protein>
<dbReference type="Pfam" id="PF04103">
    <property type="entry name" value="CD20"/>
    <property type="match status" value="1"/>
</dbReference>
<evidence type="ECO:0000313" key="8">
    <source>
        <dbReference type="Proteomes" id="UP000321578"/>
    </source>
</evidence>
<organism evidence="7 8">
    <name type="scientific">Subsaximicrobium wynnwilliamsii</name>
    <dbReference type="NCBI Taxonomy" id="291179"/>
    <lineage>
        <taxon>Bacteria</taxon>
        <taxon>Pseudomonadati</taxon>
        <taxon>Bacteroidota</taxon>
        <taxon>Flavobacteriia</taxon>
        <taxon>Flavobacteriales</taxon>
        <taxon>Flavobacteriaceae</taxon>
        <taxon>Subsaximicrobium</taxon>
    </lineage>
</organism>
<evidence type="ECO:0000313" key="7">
    <source>
        <dbReference type="EMBL" id="TXD90456.1"/>
    </source>
</evidence>
<dbReference type="InterPro" id="IPR007237">
    <property type="entry name" value="CD20-like"/>
</dbReference>
<dbReference type="GO" id="GO:0016020">
    <property type="term" value="C:membrane"/>
    <property type="evidence" value="ECO:0007669"/>
    <property type="project" value="UniProtKB-SubCell"/>
</dbReference>